<evidence type="ECO:0000313" key="1">
    <source>
        <dbReference type="EMBL" id="CRK75710.1"/>
    </source>
</evidence>
<dbReference type="STRING" id="282199.GCA_001049735_01763"/>
<keyword evidence="2" id="KW-1185">Reference proteome</keyword>
<dbReference type="AlphaFoldDB" id="A0A0U1NLU9"/>
<dbReference type="Proteomes" id="UP000048949">
    <property type="component" value="Unassembled WGS sequence"/>
</dbReference>
<accession>A0A0U1NLU9</accession>
<organism evidence="1 2">
    <name type="scientific">Nereida ignava</name>
    <dbReference type="NCBI Taxonomy" id="282199"/>
    <lineage>
        <taxon>Bacteria</taxon>
        <taxon>Pseudomonadati</taxon>
        <taxon>Pseudomonadota</taxon>
        <taxon>Alphaproteobacteria</taxon>
        <taxon>Rhodobacterales</taxon>
        <taxon>Roseobacteraceae</taxon>
        <taxon>Nereida</taxon>
    </lineage>
</organism>
<sequence length="96" mass="10500">MDVTLLKSFAKLRLTLLQMEKEIGLGEISAAESAVICAAALIVDDRGRVELASLMAQEPLAVMSRSTFFRAIKSLGERQLLVKESDSKVSDYILKA</sequence>
<gene>
    <name evidence="1" type="ORF">NIG5292_01764</name>
</gene>
<name>A0A0U1NLU9_9RHOB</name>
<proteinExistence type="predicted"/>
<reference evidence="1 2" key="1">
    <citation type="submission" date="2015-04" db="EMBL/GenBank/DDBJ databases">
        <authorList>
            <person name="Syromyatnikov M.Y."/>
            <person name="Popov V.N."/>
        </authorList>
    </citation>
    <scope>NUCLEOTIDE SEQUENCE [LARGE SCALE GENOMIC DNA]</scope>
    <source>
        <strain evidence="1 2">CECT 5292</strain>
    </source>
</reference>
<protein>
    <submittedName>
        <fullName evidence="1">Uncharacterized protein</fullName>
    </submittedName>
</protein>
<dbReference type="EMBL" id="CVQV01000008">
    <property type="protein sequence ID" value="CRK75710.1"/>
    <property type="molecule type" value="Genomic_DNA"/>
</dbReference>
<evidence type="ECO:0000313" key="2">
    <source>
        <dbReference type="Proteomes" id="UP000048949"/>
    </source>
</evidence>
<dbReference type="RefSeq" id="WP_048599125.1">
    <property type="nucleotide sequence ID" value="NZ_CVPC01000008.1"/>
</dbReference>